<organism evidence="1 2">
    <name type="scientific">Actinosynnema pretiosum subsp. pretiosum</name>
    <dbReference type="NCBI Taxonomy" id="103721"/>
    <lineage>
        <taxon>Bacteria</taxon>
        <taxon>Bacillati</taxon>
        <taxon>Actinomycetota</taxon>
        <taxon>Actinomycetes</taxon>
        <taxon>Pseudonocardiales</taxon>
        <taxon>Pseudonocardiaceae</taxon>
        <taxon>Actinosynnema</taxon>
    </lineage>
</organism>
<gene>
    <name evidence="1" type="ORF">KCV87_09840</name>
</gene>
<evidence type="ECO:0000313" key="1">
    <source>
        <dbReference type="EMBL" id="QUF07838.1"/>
    </source>
</evidence>
<accession>A0AA45LE04</accession>
<dbReference type="Proteomes" id="UP000677152">
    <property type="component" value="Chromosome"/>
</dbReference>
<name>A0AA45LE04_9PSEU</name>
<proteinExistence type="predicted"/>
<reference evidence="1" key="1">
    <citation type="submission" date="2021-04" db="EMBL/GenBank/DDBJ databases">
        <title>Genomic sequence of Actinosynnema pretiosum subsp. pretiosum ATCC 31280 (C-14919).</title>
        <authorList>
            <person name="Bai L."/>
            <person name="Wang X."/>
            <person name="Xiao Y."/>
        </authorList>
    </citation>
    <scope>NUCLEOTIDE SEQUENCE</scope>
    <source>
        <strain evidence="1">ATCC 31280</strain>
    </source>
</reference>
<protein>
    <submittedName>
        <fullName evidence="1">Uncharacterized protein</fullName>
    </submittedName>
</protein>
<evidence type="ECO:0000313" key="2">
    <source>
        <dbReference type="Proteomes" id="UP000677152"/>
    </source>
</evidence>
<dbReference type="EMBL" id="CP073249">
    <property type="protein sequence ID" value="QUF07838.1"/>
    <property type="molecule type" value="Genomic_DNA"/>
</dbReference>
<dbReference type="AlphaFoldDB" id="A0AA45LE04"/>
<sequence length="22" mass="2476">MVFGYAQTASGDPHAVMWLHTR</sequence>